<proteinExistence type="predicted"/>
<dbReference type="SUPFAM" id="SSF51621">
    <property type="entry name" value="Phosphoenolpyruvate/pyruvate domain"/>
    <property type="match status" value="1"/>
</dbReference>
<dbReference type="GO" id="GO:0015977">
    <property type="term" value="P:carbon fixation"/>
    <property type="evidence" value="ECO:0007669"/>
    <property type="project" value="InterPro"/>
</dbReference>
<comment type="function">
    <text evidence="1">Forms oxaloacetate, a four-carbon dicarboxylic acid source for the tricarboxylic acid cycle.</text>
</comment>
<evidence type="ECO:0000256" key="2">
    <source>
        <dbReference type="ARBA" id="ARBA00022419"/>
    </source>
</evidence>
<dbReference type="InterPro" id="IPR033129">
    <property type="entry name" value="PEPCASE_His_AS"/>
</dbReference>
<evidence type="ECO:0000313" key="4">
    <source>
        <dbReference type="EMBL" id="KPV48170.1"/>
    </source>
</evidence>
<evidence type="ECO:0000313" key="5">
    <source>
        <dbReference type="Proteomes" id="UP000050509"/>
    </source>
</evidence>
<dbReference type="Pfam" id="PF00311">
    <property type="entry name" value="PEPcase"/>
    <property type="match status" value="1"/>
</dbReference>
<dbReference type="Proteomes" id="UP000050509">
    <property type="component" value="Unassembled WGS sequence"/>
</dbReference>
<protein>
    <recommendedName>
        <fullName evidence="2">Phosphoenolpyruvate carboxylase</fullName>
    </recommendedName>
</protein>
<dbReference type="PANTHER" id="PTHR30523:SF6">
    <property type="entry name" value="PHOSPHOENOLPYRUVATE CARBOXYLASE"/>
    <property type="match status" value="1"/>
</dbReference>
<dbReference type="PROSITE" id="PS00393">
    <property type="entry name" value="PEPCASE_2"/>
    <property type="match status" value="1"/>
</dbReference>
<dbReference type="EMBL" id="LJCR01002878">
    <property type="protein sequence ID" value="KPV48170.1"/>
    <property type="molecule type" value="Genomic_DNA"/>
</dbReference>
<keyword evidence="4" id="KW-0670">Pyruvate</keyword>
<dbReference type="InterPro" id="IPR021135">
    <property type="entry name" value="PEP_COase"/>
</dbReference>
<keyword evidence="5" id="KW-1185">Reference proteome</keyword>
<dbReference type="InterPro" id="IPR015813">
    <property type="entry name" value="Pyrv/PenolPyrv_kinase-like_dom"/>
</dbReference>
<dbReference type="PANTHER" id="PTHR30523">
    <property type="entry name" value="PHOSPHOENOLPYRUVATE CARBOXYLASE"/>
    <property type="match status" value="1"/>
</dbReference>
<feature type="non-terminal residue" evidence="4">
    <location>
        <position position="268"/>
    </location>
</feature>
<evidence type="ECO:0000256" key="3">
    <source>
        <dbReference type="PROSITE-ProRule" id="PRU10112"/>
    </source>
</evidence>
<gene>
    <name evidence="4" type="ORF">SE17_39500</name>
</gene>
<organism evidence="4 5">
    <name type="scientific">Kouleothrix aurantiaca</name>
    <dbReference type="NCBI Taxonomy" id="186479"/>
    <lineage>
        <taxon>Bacteria</taxon>
        <taxon>Bacillati</taxon>
        <taxon>Chloroflexota</taxon>
        <taxon>Chloroflexia</taxon>
        <taxon>Chloroflexales</taxon>
        <taxon>Roseiflexineae</taxon>
        <taxon>Roseiflexaceae</taxon>
        <taxon>Kouleothrix</taxon>
    </lineage>
</organism>
<feature type="non-terminal residue" evidence="4">
    <location>
        <position position="1"/>
    </location>
</feature>
<evidence type="ECO:0000256" key="1">
    <source>
        <dbReference type="ARBA" id="ARBA00003670"/>
    </source>
</evidence>
<dbReference type="Gene3D" id="1.20.1440.90">
    <property type="entry name" value="Phosphoenolpyruvate/pyruvate domain"/>
    <property type="match status" value="1"/>
</dbReference>
<sequence>FYHHSGELLDDLKVMEQSLRSNAGASIADGALHDMVRQAEVFGLHAATLDIRQHSERHNNALAEVLRVAGVCDDYMALSEPERVELLAREVATPRPLVPARLPYSAPTAEIVQTFRTVAALIEQLSPESIHTYIISMTTGASDLLAVLLFAKEARLYLPDQGISRLNIVPLFETGADLEGCDAVMTSCLHLPVYREHLRLRGNVQEVMIGYSDSNKDAGFVAANWALYQAQRALRDMARREGIGLRLFHGRGGSIGRGGGPANSAILA</sequence>
<dbReference type="PRINTS" id="PR00150">
    <property type="entry name" value="PEPCARBXLASE"/>
</dbReference>
<dbReference type="AlphaFoldDB" id="A0A0P9D685"/>
<accession>A0A0P9D685</accession>
<comment type="caution">
    <text evidence="4">The sequence shown here is derived from an EMBL/GenBank/DDBJ whole genome shotgun (WGS) entry which is preliminary data.</text>
</comment>
<dbReference type="GO" id="GO:0005829">
    <property type="term" value="C:cytosol"/>
    <property type="evidence" value="ECO:0007669"/>
    <property type="project" value="TreeGrafter"/>
</dbReference>
<feature type="active site" evidence="3">
    <location>
        <position position="216"/>
    </location>
</feature>
<name>A0A0P9D685_9CHLR</name>
<reference evidence="4 5" key="1">
    <citation type="submission" date="2015-09" db="EMBL/GenBank/DDBJ databases">
        <title>Draft genome sequence of Kouleothrix aurantiaca JCM 19913.</title>
        <authorList>
            <person name="Hemp J."/>
        </authorList>
    </citation>
    <scope>NUCLEOTIDE SEQUENCE [LARGE SCALE GENOMIC DNA]</scope>
    <source>
        <strain evidence="4 5">COM-B</strain>
    </source>
</reference>
<dbReference type="GO" id="GO:0006099">
    <property type="term" value="P:tricarboxylic acid cycle"/>
    <property type="evidence" value="ECO:0007669"/>
    <property type="project" value="InterPro"/>
</dbReference>
<dbReference type="GO" id="GO:0008964">
    <property type="term" value="F:phosphoenolpyruvate carboxylase activity"/>
    <property type="evidence" value="ECO:0007669"/>
    <property type="project" value="InterPro"/>
</dbReference>